<keyword evidence="4" id="KW-1185">Reference proteome</keyword>
<feature type="chain" id="PRO_5012820740" evidence="1">
    <location>
        <begin position="27"/>
        <end position="180"/>
    </location>
</feature>
<sequence>MMKKSNVFKPAAVAMIFGMTAFTAYAGDAPNSLNQDSVSLLQAVEIAKNNTNAVPMEAERDVEMGQAIYEIELIGKNGEEIHTVVNATTGEVILTQQRRDHDDDDHDDQVENALWLSGVTSGQYLSLETAVQQAEAELGGKAWSVEMDDDHNSITYEIEMLNANGKRVETKIDAVNPAKS</sequence>
<protein>
    <submittedName>
        <fullName evidence="3">Uncharacterized membrane protein YkoI</fullName>
    </submittedName>
</protein>
<name>A0A1T4VVC2_9GAMM</name>
<dbReference type="AlphaFoldDB" id="A0A1T4VVC2"/>
<gene>
    <name evidence="3" type="ORF">SAMN02745132_04372</name>
</gene>
<dbReference type="EMBL" id="FUXU01000108">
    <property type="protein sequence ID" value="SKA68933.1"/>
    <property type="molecule type" value="Genomic_DNA"/>
</dbReference>
<feature type="domain" description="PepSY" evidence="2">
    <location>
        <begin position="38"/>
        <end position="93"/>
    </location>
</feature>
<feature type="domain" description="PepSY" evidence="2">
    <location>
        <begin position="125"/>
        <end position="175"/>
    </location>
</feature>
<keyword evidence="1" id="KW-0732">Signal</keyword>
<proteinExistence type="predicted"/>
<dbReference type="Proteomes" id="UP000190162">
    <property type="component" value="Unassembled WGS sequence"/>
</dbReference>
<evidence type="ECO:0000313" key="4">
    <source>
        <dbReference type="Proteomes" id="UP000190162"/>
    </source>
</evidence>
<evidence type="ECO:0000256" key="1">
    <source>
        <dbReference type="SAM" id="SignalP"/>
    </source>
</evidence>
<evidence type="ECO:0000313" key="3">
    <source>
        <dbReference type="EMBL" id="SKA68933.1"/>
    </source>
</evidence>
<evidence type="ECO:0000259" key="2">
    <source>
        <dbReference type="Pfam" id="PF03413"/>
    </source>
</evidence>
<organism evidence="3 4">
    <name type="scientific">Enterovibrio nigricans DSM 22720</name>
    <dbReference type="NCBI Taxonomy" id="1121868"/>
    <lineage>
        <taxon>Bacteria</taxon>
        <taxon>Pseudomonadati</taxon>
        <taxon>Pseudomonadota</taxon>
        <taxon>Gammaproteobacteria</taxon>
        <taxon>Vibrionales</taxon>
        <taxon>Vibrionaceae</taxon>
        <taxon>Enterovibrio</taxon>
    </lineage>
</organism>
<accession>A0A1T4VVC2</accession>
<dbReference type="InterPro" id="IPR025711">
    <property type="entry name" value="PepSY"/>
</dbReference>
<dbReference type="Gene3D" id="3.10.450.40">
    <property type="match status" value="2"/>
</dbReference>
<reference evidence="4" key="1">
    <citation type="submission" date="2017-02" db="EMBL/GenBank/DDBJ databases">
        <authorList>
            <person name="Varghese N."/>
            <person name="Submissions S."/>
        </authorList>
    </citation>
    <scope>NUCLEOTIDE SEQUENCE [LARGE SCALE GENOMIC DNA]</scope>
    <source>
        <strain evidence="4">DSM 22720</strain>
    </source>
</reference>
<feature type="signal peptide" evidence="1">
    <location>
        <begin position="1"/>
        <end position="26"/>
    </location>
</feature>
<dbReference type="Pfam" id="PF03413">
    <property type="entry name" value="PepSY"/>
    <property type="match status" value="2"/>
</dbReference>